<evidence type="ECO:0000313" key="2">
    <source>
        <dbReference type="EMBL" id="KAK7815017.1"/>
    </source>
</evidence>
<accession>A0AAW0IKU1</accession>
<feature type="non-terminal residue" evidence="2">
    <location>
        <position position="1"/>
    </location>
</feature>
<feature type="region of interest" description="Disordered" evidence="1">
    <location>
        <begin position="26"/>
        <end position="48"/>
    </location>
</feature>
<protein>
    <submittedName>
        <fullName evidence="2">Uncharacterized protein</fullName>
    </submittedName>
</protein>
<keyword evidence="3" id="KW-1185">Reference proteome</keyword>
<gene>
    <name evidence="2" type="ORF">U0070_024360</name>
</gene>
<reference evidence="2 3" key="1">
    <citation type="journal article" date="2023" name="bioRxiv">
        <title>Conserved and derived expression patterns and positive selection on dental genes reveal complex evolutionary context of ever-growing rodent molars.</title>
        <authorList>
            <person name="Calamari Z.T."/>
            <person name="Song A."/>
            <person name="Cohen E."/>
            <person name="Akter M."/>
            <person name="Roy R.D."/>
            <person name="Hallikas O."/>
            <person name="Christensen M.M."/>
            <person name="Li P."/>
            <person name="Marangoni P."/>
            <person name="Jernvall J."/>
            <person name="Klein O.D."/>
        </authorList>
    </citation>
    <scope>NUCLEOTIDE SEQUENCE [LARGE SCALE GENOMIC DNA]</scope>
    <source>
        <strain evidence="2">V071</strain>
    </source>
</reference>
<evidence type="ECO:0000313" key="3">
    <source>
        <dbReference type="Proteomes" id="UP001488838"/>
    </source>
</evidence>
<sequence length="169" mass="18204">ASSARWCHPGAVKGQAPTVAGIQTASATQGKAAPATRRQLGSRPRPGGTCFRGRRCGTGWRSGESPGGDAYEVAFRYLVAGLRRPESCLLGQCPNSPPQIPDFGEQLLLPGTPWGFTCPERFESDGLNTARGAQWHGGFGYNSQLTRLTLAVPHWTKSLKDSEHVREEE</sequence>
<evidence type="ECO:0000256" key="1">
    <source>
        <dbReference type="SAM" id="MobiDB-lite"/>
    </source>
</evidence>
<proteinExistence type="predicted"/>
<dbReference type="Proteomes" id="UP001488838">
    <property type="component" value="Unassembled WGS sequence"/>
</dbReference>
<dbReference type="AlphaFoldDB" id="A0AAW0IKU1"/>
<comment type="caution">
    <text evidence="2">The sequence shown here is derived from an EMBL/GenBank/DDBJ whole genome shotgun (WGS) entry which is preliminary data.</text>
</comment>
<organism evidence="2 3">
    <name type="scientific">Myodes glareolus</name>
    <name type="common">Bank vole</name>
    <name type="synonym">Clethrionomys glareolus</name>
    <dbReference type="NCBI Taxonomy" id="447135"/>
    <lineage>
        <taxon>Eukaryota</taxon>
        <taxon>Metazoa</taxon>
        <taxon>Chordata</taxon>
        <taxon>Craniata</taxon>
        <taxon>Vertebrata</taxon>
        <taxon>Euteleostomi</taxon>
        <taxon>Mammalia</taxon>
        <taxon>Eutheria</taxon>
        <taxon>Euarchontoglires</taxon>
        <taxon>Glires</taxon>
        <taxon>Rodentia</taxon>
        <taxon>Myomorpha</taxon>
        <taxon>Muroidea</taxon>
        <taxon>Cricetidae</taxon>
        <taxon>Arvicolinae</taxon>
        <taxon>Myodes</taxon>
    </lineage>
</organism>
<name>A0AAW0IKU1_MYOGA</name>
<dbReference type="EMBL" id="JBBHLL010000117">
    <property type="protein sequence ID" value="KAK7815017.1"/>
    <property type="molecule type" value="Genomic_DNA"/>
</dbReference>
<feature type="non-terminal residue" evidence="2">
    <location>
        <position position="169"/>
    </location>
</feature>